<dbReference type="InterPro" id="IPR000971">
    <property type="entry name" value="Globin"/>
</dbReference>
<dbReference type="PRINTS" id="PR00188">
    <property type="entry name" value="PLANTGLOBIN"/>
</dbReference>
<evidence type="ECO:0000256" key="10">
    <source>
        <dbReference type="ARBA" id="ARBA00023242"/>
    </source>
</evidence>
<protein>
    <recommendedName>
        <fullName evidence="12">Globin domain-containing protein</fullName>
    </recommendedName>
</protein>
<evidence type="ECO:0000256" key="1">
    <source>
        <dbReference type="ARBA" id="ARBA00001970"/>
    </source>
</evidence>
<keyword evidence="10" id="KW-0539">Nucleus</keyword>
<comment type="cofactor">
    <cofactor evidence="1">
        <name>heme b</name>
        <dbReference type="ChEBI" id="CHEBI:60344"/>
    </cofactor>
</comment>
<dbReference type="Pfam" id="PF00042">
    <property type="entry name" value="Globin"/>
    <property type="match status" value="1"/>
</dbReference>
<keyword evidence="6" id="KW-0963">Cytoplasm</keyword>
<keyword evidence="14" id="KW-1185">Reference proteome</keyword>
<dbReference type="PANTHER" id="PTHR22924">
    <property type="entry name" value="LEGHEMOGLOBIN-RELATED"/>
    <property type="match status" value="1"/>
</dbReference>
<organism evidence="13 14">
    <name type="scientific">Rhynchospora breviuscula</name>
    <dbReference type="NCBI Taxonomy" id="2022672"/>
    <lineage>
        <taxon>Eukaryota</taxon>
        <taxon>Viridiplantae</taxon>
        <taxon>Streptophyta</taxon>
        <taxon>Embryophyta</taxon>
        <taxon>Tracheophyta</taxon>
        <taxon>Spermatophyta</taxon>
        <taxon>Magnoliopsida</taxon>
        <taxon>Liliopsida</taxon>
        <taxon>Poales</taxon>
        <taxon>Cyperaceae</taxon>
        <taxon>Cyperoideae</taxon>
        <taxon>Rhynchosporeae</taxon>
        <taxon>Rhynchospora</taxon>
    </lineage>
</organism>
<evidence type="ECO:0000256" key="7">
    <source>
        <dbReference type="ARBA" id="ARBA00022617"/>
    </source>
</evidence>
<accession>A0A9Q0C331</accession>
<sequence length="157" mass="17680">MATVNFTEEQEALILKSWAVMKKDAADLGLKFFLKIFEISPSSTQQFSFLRNSTVPLNKNSKLKSHSMAVFVMTCEAAAQLRKTGKITIRETTLQKLGSVHHNAGVFDAQFEVTRFALFETIKEAVPDMWNEEMKNAWGIAYDQLVLAIKAEMKPSS</sequence>
<evidence type="ECO:0000256" key="2">
    <source>
        <dbReference type="ARBA" id="ARBA00004123"/>
    </source>
</evidence>
<dbReference type="PROSITE" id="PS01033">
    <property type="entry name" value="GLOBIN"/>
    <property type="match status" value="1"/>
</dbReference>
<evidence type="ECO:0000256" key="5">
    <source>
        <dbReference type="ARBA" id="ARBA00011738"/>
    </source>
</evidence>
<dbReference type="GO" id="GO:0005634">
    <property type="term" value="C:nucleus"/>
    <property type="evidence" value="ECO:0007669"/>
    <property type="project" value="UniProtKB-SubCell"/>
</dbReference>
<comment type="subunit">
    <text evidence="5">Homodimer.</text>
</comment>
<dbReference type="Proteomes" id="UP001151287">
    <property type="component" value="Unassembled WGS sequence"/>
</dbReference>
<dbReference type="InterPro" id="IPR001032">
    <property type="entry name" value="Leghaemoglobin-like"/>
</dbReference>
<evidence type="ECO:0000256" key="8">
    <source>
        <dbReference type="ARBA" id="ARBA00022723"/>
    </source>
</evidence>
<dbReference type="GO" id="GO:0019825">
    <property type="term" value="F:oxygen binding"/>
    <property type="evidence" value="ECO:0007669"/>
    <property type="project" value="InterPro"/>
</dbReference>
<keyword evidence="8" id="KW-0479">Metal-binding</keyword>
<dbReference type="AlphaFoldDB" id="A0A9Q0C331"/>
<feature type="domain" description="Globin" evidence="12">
    <location>
        <begin position="5"/>
        <end position="154"/>
    </location>
</feature>
<name>A0A9Q0C331_9POAL</name>
<evidence type="ECO:0000313" key="13">
    <source>
        <dbReference type="EMBL" id="KAJ1686388.1"/>
    </source>
</evidence>
<proteinExistence type="inferred from homology"/>
<dbReference type="Gene3D" id="1.10.490.10">
    <property type="entry name" value="Globins"/>
    <property type="match status" value="1"/>
</dbReference>
<dbReference type="OrthoDB" id="436496at2759"/>
<keyword evidence="7" id="KW-0349">Heme</keyword>
<dbReference type="EMBL" id="JAMQYH010000005">
    <property type="protein sequence ID" value="KAJ1686388.1"/>
    <property type="molecule type" value="Genomic_DNA"/>
</dbReference>
<evidence type="ECO:0000256" key="9">
    <source>
        <dbReference type="ARBA" id="ARBA00023004"/>
    </source>
</evidence>
<evidence type="ECO:0000259" key="12">
    <source>
        <dbReference type="PROSITE" id="PS01033"/>
    </source>
</evidence>
<gene>
    <name evidence="13" type="ORF">LUZ63_017778</name>
</gene>
<evidence type="ECO:0000256" key="11">
    <source>
        <dbReference type="ARBA" id="ARBA00048118"/>
    </source>
</evidence>
<comment type="similarity">
    <text evidence="4">Belongs to the plant globin family.</text>
</comment>
<reference evidence="13" key="1">
    <citation type="journal article" date="2022" name="Cell">
        <title>Repeat-based holocentromeres influence genome architecture and karyotype evolution.</title>
        <authorList>
            <person name="Hofstatter P.G."/>
            <person name="Thangavel G."/>
            <person name="Lux T."/>
            <person name="Neumann P."/>
            <person name="Vondrak T."/>
            <person name="Novak P."/>
            <person name="Zhang M."/>
            <person name="Costa L."/>
            <person name="Castellani M."/>
            <person name="Scott A."/>
            <person name="Toegelov H."/>
            <person name="Fuchs J."/>
            <person name="Mata-Sucre Y."/>
            <person name="Dias Y."/>
            <person name="Vanzela A.L.L."/>
            <person name="Huettel B."/>
            <person name="Almeida C.C.S."/>
            <person name="Simkova H."/>
            <person name="Souza G."/>
            <person name="Pedrosa-Harand A."/>
            <person name="Macas J."/>
            <person name="Mayer K.F.X."/>
            <person name="Houben A."/>
            <person name="Marques A."/>
        </authorList>
    </citation>
    <scope>NUCLEOTIDE SEQUENCE</scope>
    <source>
        <strain evidence="13">RhyBre1mFocal</strain>
    </source>
</reference>
<evidence type="ECO:0000256" key="6">
    <source>
        <dbReference type="ARBA" id="ARBA00022490"/>
    </source>
</evidence>
<dbReference type="GO" id="GO:0046872">
    <property type="term" value="F:metal ion binding"/>
    <property type="evidence" value="ECO:0007669"/>
    <property type="project" value="UniProtKB-KW"/>
</dbReference>
<dbReference type="GO" id="GO:0005737">
    <property type="term" value="C:cytoplasm"/>
    <property type="evidence" value="ECO:0007669"/>
    <property type="project" value="UniProtKB-SubCell"/>
</dbReference>
<dbReference type="InterPro" id="IPR009050">
    <property type="entry name" value="Globin-like_sf"/>
</dbReference>
<evidence type="ECO:0000256" key="3">
    <source>
        <dbReference type="ARBA" id="ARBA00004496"/>
    </source>
</evidence>
<dbReference type="InterPro" id="IPR012292">
    <property type="entry name" value="Globin/Proto"/>
</dbReference>
<evidence type="ECO:0000313" key="14">
    <source>
        <dbReference type="Proteomes" id="UP001151287"/>
    </source>
</evidence>
<dbReference type="PANTHER" id="PTHR22924:SF98">
    <property type="entry name" value="NON-SYMBIOTIC HEMOGLOBIN 3"/>
    <property type="match status" value="1"/>
</dbReference>
<dbReference type="SUPFAM" id="SSF46458">
    <property type="entry name" value="Globin-like"/>
    <property type="match status" value="1"/>
</dbReference>
<comment type="caution">
    <text evidence="13">The sequence shown here is derived from an EMBL/GenBank/DDBJ whole genome shotgun (WGS) entry which is preliminary data.</text>
</comment>
<comment type="catalytic activity">
    <reaction evidence="11">
        <text>Fe(III)-heme b-[protein] + nitric oxide + H2O = Fe(II)-heme b-[protein] + nitrite + 2 H(+)</text>
        <dbReference type="Rhea" id="RHEA:77711"/>
        <dbReference type="Rhea" id="RHEA-COMP:18975"/>
        <dbReference type="Rhea" id="RHEA-COMP:18976"/>
        <dbReference type="ChEBI" id="CHEBI:15377"/>
        <dbReference type="ChEBI" id="CHEBI:15378"/>
        <dbReference type="ChEBI" id="CHEBI:16301"/>
        <dbReference type="ChEBI" id="CHEBI:16480"/>
        <dbReference type="ChEBI" id="CHEBI:55376"/>
        <dbReference type="ChEBI" id="CHEBI:60344"/>
    </reaction>
    <physiologicalReaction direction="right-to-left" evidence="11">
        <dbReference type="Rhea" id="RHEA:77713"/>
    </physiologicalReaction>
</comment>
<keyword evidence="9" id="KW-0408">Iron</keyword>
<evidence type="ECO:0000256" key="4">
    <source>
        <dbReference type="ARBA" id="ARBA00007609"/>
    </source>
</evidence>
<dbReference type="GO" id="GO:0020037">
    <property type="term" value="F:heme binding"/>
    <property type="evidence" value="ECO:0007669"/>
    <property type="project" value="InterPro"/>
</dbReference>
<comment type="subcellular location">
    <subcellularLocation>
        <location evidence="3">Cytoplasm</location>
    </subcellularLocation>
    <subcellularLocation>
        <location evidence="2">Nucleus</location>
    </subcellularLocation>
</comment>